<proteinExistence type="predicted"/>
<dbReference type="AlphaFoldDB" id="A0A4V3A9Z8"/>
<protein>
    <submittedName>
        <fullName evidence="1">Uncharacterized protein</fullName>
    </submittedName>
</protein>
<gene>
    <name evidence="1" type="ORF">E2C06_18325</name>
</gene>
<dbReference type="EMBL" id="SMSJ01000025">
    <property type="protein sequence ID" value="TDH61195.1"/>
    <property type="molecule type" value="Genomic_DNA"/>
</dbReference>
<organism evidence="1 2">
    <name type="scientific">Dankookia rubra</name>
    <dbReference type="NCBI Taxonomy" id="1442381"/>
    <lineage>
        <taxon>Bacteria</taxon>
        <taxon>Pseudomonadati</taxon>
        <taxon>Pseudomonadota</taxon>
        <taxon>Alphaproteobacteria</taxon>
        <taxon>Acetobacterales</taxon>
        <taxon>Roseomonadaceae</taxon>
        <taxon>Dankookia</taxon>
    </lineage>
</organism>
<sequence>MPTDSKTGLFGTLPKQMAAARPVGVPRLRQAERRQVSLRPISLEDLLPPNHRARFVWAFAERLDLTALYHAIKAVEGHPGHPAAVLLQGSQRAVKAPAGLSGSLCLGRYDVAEGAIACRDANSLPSRMSC</sequence>
<evidence type="ECO:0000313" key="2">
    <source>
        <dbReference type="Proteomes" id="UP000295096"/>
    </source>
</evidence>
<dbReference type="Proteomes" id="UP000295096">
    <property type="component" value="Unassembled WGS sequence"/>
</dbReference>
<dbReference type="RefSeq" id="WP_133290062.1">
    <property type="nucleotide sequence ID" value="NZ_SMSJ01000025.1"/>
</dbReference>
<keyword evidence="2" id="KW-1185">Reference proteome</keyword>
<dbReference type="OrthoDB" id="9774608at2"/>
<reference evidence="1 2" key="1">
    <citation type="journal article" date="2016" name="J. Microbiol.">
        <title>Dankookia rubra gen. nov., sp. nov., an alphaproteobacterium isolated from sediment of a shallow stream.</title>
        <authorList>
            <person name="Kim W.H."/>
            <person name="Kim D.H."/>
            <person name="Kang K."/>
            <person name="Ahn T.Y."/>
        </authorList>
    </citation>
    <scope>NUCLEOTIDE SEQUENCE [LARGE SCALE GENOMIC DNA]</scope>
    <source>
        <strain evidence="1 2">JCM30602</strain>
    </source>
</reference>
<comment type="caution">
    <text evidence="1">The sequence shown here is derived from an EMBL/GenBank/DDBJ whole genome shotgun (WGS) entry which is preliminary data.</text>
</comment>
<name>A0A4V3A9Z8_9PROT</name>
<accession>A0A4V3A9Z8</accession>
<evidence type="ECO:0000313" key="1">
    <source>
        <dbReference type="EMBL" id="TDH61195.1"/>
    </source>
</evidence>